<dbReference type="PANTHER" id="PTHR21310">
    <property type="entry name" value="AMINOGLYCOSIDE PHOSPHOTRANSFERASE-RELATED-RELATED"/>
    <property type="match status" value="1"/>
</dbReference>
<dbReference type="Gene3D" id="3.90.1200.10">
    <property type="match status" value="1"/>
</dbReference>
<protein>
    <submittedName>
        <fullName evidence="2">Phosphotransferase</fullName>
    </submittedName>
</protein>
<dbReference type="Pfam" id="PF01636">
    <property type="entry name" value="APH"/>
    <property type="match status" value="1"/>
</dbReference>
<dbReference type="RefSeq" id="WP_294567227.1">
    <property type="nucleotide sequence ID" value="NZ_CADCTE010000090.1"/>
</dbReference>
<evidence type="ECO:0000259" key="1">
    <source>
        <dbReference type="Pfam" id="PF01636"/>
    </source>
</evidence>
<evidence type="ECO:0000313" key="2">
    <source>
        <dbReference type="EMBL" id="CAA9238800.1"/>
    </source>
</evidence>
<sequence length="306" mass="33773">MVMHDDQLLLDEETACRLIVEQFPSWRLEQIRRIQAEGTVNAIYRIGTELTARFPLRSADPVAMRTELQREAAAMRELKASCPFPTPLFVAEGAPGHGYPLPWSVQTWLPGRVATPGGLANSKAFAQDLADLVHALRTARTGGRHFAGTGRGGMLQDSDDWMDICFRESEGLLPADRLRALWAEFRILPTAGADVMTHGDLTPGNLLVEGERLVGVLDGGGFAPADPSLDLVAVWHLLDAEGRAWFRRELPCSDLEWWRGAAWAFQQAMGLVWYYQRSNPGMSTLGRSTLARILGDPELSQSLPAL</sequence>
<dbReference type="SUPFAM" id="SSF56112">
    <property type="entry name" value="Protein kinase-like (PK-like)"/>
    <property type="match status" value="1"/>
</dbReference>
<dbReference type="InterPro" id="IPR051678">
    <property type="entry name" value="AGP_Transferase"/>
</dbReference>
<dbReference type="EMBL" id="CADCTE010000090">
    <property type="protein sequence ID" value="CAA9238800.1"/>
    <property type="molecule type" value="Genomic_DNA"/>
</dbReference>
<dbReference type="CDD" id="cd05155">
    <property type="entry name" value="APH_ChoK_like_1"/>
    <property type="match status" value="1"/>
</dbReference>
<dbReference type="PANTHER" id="PTHR21310:SF42">
    <property type="entry name" value="BIFUNCTIONAL AAC_APH"/>
    <property type="match status" value="1"/>
</dbReference>
<reference evidence="2" key="1">
    <citation type="submission" date="2020-02" db="EMBL/GenBank/DDBJ databases">
        <authorList>
            <person name="Meier V. D."/>
        </authorList>
    </citation>
    <scope>NUCLEOTIDE SEQUENCE</scope>
    <source>
        <strain evidence="2">AVDCRST_MAG83</strain>
    </source>
</reference>
<feature type="domain" description="Aminoglycoside phosphotransferase" evidence="1">
    <location>
        <begin position="37"/>
        <end position="247"/>
    </location>
</feature>
<name>A0A6J4I0H2_9MICC</name>
<dbReference type="GO" id="GO:0016740">
    <property type="term" value="F:transferase activity"/>
    <property type="evidence" value="ECO:0007669"/>
    <property type="project" value="UniProtKB-KW"/>
</dbReference>
<accession>A0A6J4I0H2</accession>
<proteinExistence type="predicted"/>
<gene>
    <name evidence="2" type="ORF">AVDCRST_MAG83-1560</name>
</gene>
<organism evidence="2">
    <name type="scientific">uncultured Arthrobacter sp</name>
    <dbReference type="NCBI Taxonomy" id="114050"/>
    <lineage>
        <taxon>Bacteria</taxon>
        <taxon>Bacillati</taxon>
        <taxon>Actinomycetota</taxon>
        <taxon>Actinomycetes</taxon>
        <taxon>Micrococcales</taxon>
        <taxon>Micrococcaceae</taxon>
        <taxon>Arthrobacter</taxon>
        <taxon>environmental samples</taxon>
    </lineage>
</organism>
<dbReference type="Gene3D" id="3.30.200.20">
    <property type="entry name" value="Phosphorylase Kinase, domain 1"/>
    <property type="match status" value="1"/>
</dbReference>
<dbReference type="AlphaFoldDB" id="A0A6J4I0H2"/>
<dbReference type="InterPro" id="IPR011009">
    <property type="entry name" value="Kinase-like_dom_sf"/>
</dbReference>
<dbReference type="InterPro" id="IPR002575">
    <property type="entry name" value="Aminoglycoside_PTrfase"/>
</dbReference>
<keyword evidence="2" id="KW-0808">Transferase</keyword>